<dbReference type="InterPro" id="IPR034743">
    <property type="entry name" value="RH1"/>
</dbReference>
<dbReference type="GO" id="GO:0005737">
    <property type="term" value="C:cytoplasm"/>
    <property type="evidence" value="ECO:0007669"/>
    <property type="project" value="UniProtKB-SubCell"/>
</dbReference>
<protein>
    <recommendedName>
        <fullName evidence="11">RH1 domain-containing protein</fullName>
    </recommendedName>
</protein>
<feature type="domain" description="RH2" evidence="8">
    <location>
        <begin position="436"/>
        <end position="515"/>
    </location>
</feature>
<dbReference type="GO" id="GO:0030159">
    <property type="term" value="F:signaling receptor complex adaptor activity"/>
    <property type="evidence" value="ECO:0007669"/>
    <property type="project" value="TreeGrafter"/>
</dbReference>
<dbReference type="InterPro" id="IPR032486">
    <property type="entry name" value="JIP_LZII"/>
</dbReference>
<gene>
    <name evidence="9" type="ORF">QR680_014306</name>
</gene>
<dbReference type="InterPro" id="IPR039911">
    <property type="entry name" value="JIP3/JIP4"/>
</dbReference>
<dbReference type="InterPro" id="IPR034744">
    <property type="entry name" value="RH2"/>
</dbReference>
<dbReference type="Pfam" id="PF19056">
    <property type="entry name" value="WD40_2"/>
    <property type="match status" value="1"/>
</dbReference>
<organism evidence="9 10">
    <name type="scientific">Steinernema hermaphroditum</name>
    <dbReference type="NCBI Taxonomy" id="289476"/>
    <lineage>
        <taxon>Eukaryota</taxon>
        <taxon>Metazoa</taxon>
        <taxon>Ecdysozoa</taxon>
        <taxon>Nematoda</taxon>
        <taxon>Chromadorea</taxon>
        <taxon>Rhabditida</taxon>
        <taxon>Tylenchina</taxon>
        <taxon>Panagrolaimomorpha</taxon>
        <taxon>Strongyloidoidea</taxon>
        <taxon>Steinernematidae</taxon>
        <taxon>Steinernema</taxon>
    </lineage>
</organism>
<proteinExistence type="inferred from homology"/>
<evidence type="ECO:0000256" key="4">
    <source>
        <dbReference type="ARBA" id="ARBA00023054"/>
    </source>
</evidence>
<dbReference type="GO" id="GO:0008432">
    <property type="term" value="F:JUN kinase binding"/>
    <property type="evidence" value="ECO:0007669"/>
    <property type="project" value="TreeGrafter"/>
</dbReference>
<evidence type="ECO:0000256" key="3">
    <source>
        <dbReference type="ARBA" id="ARBA00022490"/>
    </source>
</evidence>
<evidence type="ECO:0000256" key="1">
    <source>
        <dbReference type="ARBA" id="ARBA00004496"/>
    </source>
</evidence>
<evidence type="ECO:0000256" key="2">
    <source>
        <dbReference type="ARBA" id="ARBA00009866"/>
    </source>
</evidence>
<dbReference type="EMBL" id="JAUCMV010000002">
    <property type="protein sequence ID" value="KAK0419753.1"/>
    <property type="molecule type" value="Genomic_DNA"/>
</dbReference>
<comment type="caution">
    <text evidence="9">The sequence shown here is derived from an EMBL/GenBank/DDBJ whole genome shotgun (WGS) entry which is preliminary data.</text>
</comment>
<dbReference type="Proteomes" id="UP001175271">
    <property type="component" value="Unassembled WGS sequence"/>
</dbReference>
<dbReference type="Gene3D" id="1.20.58.1770">
    <property type="match status" value="1"/>
</dbReference>
<keyword evidence="4 5" id="KW-0175">Coiled coil</keyword>
<sequence>MHHSNSGEIVYGGASNGSDDTRVMSEKVQTLAAEVYKEFESIIHRCGQDSVKNLMPLVVSVLESLDLAYLEKEECSVDLEMLKEDNEQLLNQYEREKTLRKSQDQKCLEIEDAFVNQNKELEAKIESLESIVRMLELKAKNSFDHANRLEEREADQKQEFDKLHERYNDLLRTHIEHMERTKYLMGTDKFDMMQSLPLPPGSGSRLGMTTSVDTNVRGISDLIACQMSQSTHVDVNLANHISNEVDWQDEFGQNPADDIQSPRDEPPPLAQSPPLEKGDETGQDESAPDGEHTDDPLCADLTAEVGTQTTCEAFFYRHDDGGGGNYGSDDHTPRIEPCCTLAEGMGKEVENLIKENTELLETKNALNIVKNDLIAQVDQLNSEHDIFREEIRSLEMVKNKMSERIRELEAEIREMKEKHNKEEQDEQGDEVPMAQRKRFTRQEMARVLMERNYYKEKLMELQDTVKFAESQRARKIAAQHVTANKKGGIWDFFSGLFSAENPNATPTSRRRPQSTASETRKRNQAKAADFVDPDRVNEKRMQERREQYRAVSEHVRKENNNRTHAYGWSIPNTVDTSSASTIVPVPIYCRPVLDHEPNLKIWCADSVSLTGGRTKDGGFIVGDSVFYSDPPESREPTPPMDQTVELLDFELRQQQRDHKEYEEERCDRSSLIWVGSSNQGRSHVAVLDANVANKVLDVFHVCNSHLLCISSVPGVREYDYPAEECDFSRQGGYVLDVPADLDDHANLGIVEFVTMKEEEATDGIPTYSNEATRPSISSATPSVSSVSPQRSRDFSINEAIAVGTSADLSLNSISDLVREKVLEEPEKEAAAAVAEDVETAEEAKSDVYVVNVDNSYRLLEMGQDRFDARKAAEASNSKGFDALPNHIKAGLCKYEGLGTITTALPTMWMGSQDEYIYIHSAVSEWRRCLRKIKMPDAVLDIRHYKGHVFAALANGTVAVFTRDAAGNWSDEGYHVITIGKVTSSVRHLAVVAGKIWAAYRNCVVVISPQDLTIEKVFVAHPRRDSQVRNMQWVGDGVWISIRLDSTLRLYHAHTYQHLQDVDIDPYVTKMLGTSKLDFSYVRPTGLLVANNRLWIGTGTGVIISVPLNDKESKTAIKTPTKSPGPGGVVRVYSDQTGDKVSVGTSFVPYCNLTQAQLSFHGHKDAVKFFLAVPAGPSSKGVSSAKEAEKTLIVSGGDGYIDFRIGEPNEQPVEEASAESARELSHLIIWETDPPTGAGSGPEARYSVAYLTLHEYLIRHPEVYERLRGAKIPEWGNVGMKYRMIQYYRLSVLDKLFQLESRQSALARDLVPVYGLAPDFINRVSEIASYTSQPDLNTQLRVVPIGGSFLFGTFRDLIDLYYFKTMKAGNVMSRTRVNRVESPPSSEAPVQDNDVPVFPDNKVTHQDVPVPGKGDCEEVQQLFDRGSDNFYPLARPLSVASDQFERPQRNHFRTLV</sequence>
<dbReference type="SUPFAM" id="SSF50998">
    <property type="entry name" value="Quinoprotein alcohol dehydrogenase-like"/>
    <property type="match status" value="1"/>
</dbReference>
<dbReference type="Pfam" id="PF16471">
    <property type="entry name" value="JIP_LZII"/>
    <property type="match status" value="1"/>
</dbReference>
<evidence type="ECO:0008006" key="11">
    <source>
        <dbReference type="Google" id="ProtNLM"/>
    </source>
</evidence>
<dbReference type="GO" id="GO:0005078">
    <property type="term" value="F:MAP-kinase scaffold activity"/>
    <property type="evidence" value="ECO:0007669"/>
    <property type="project" value="InterPro"/>
</dbReference>
<accession>A0AA39I8F4</accession>
<evidence type="ECO:0000256" key="6">
    <source>
        <dbReference type="SAM" id="MobiDB-lite"/>
    </source>
</evidence>
<evidence type="ECO:0000313" key="10">
    <source>
        <dbReference type="Proteomes" id="UP001175271"/>
    </source>
</evidence>
<dbReference type="GO" id="GO:0016192">
    <property type="term" value="P:vesicle-mediated transport"/>
    <property type="evidence" value="ECO:0007669"/>
    <property type="project" value="TreeGrafter"/>
</dbReference>
<feature type="region of interest" description="Disordered" evidence="6">
    <location>
        <begin position="500"/>
        <end position="540"/>
    </location>
</feature>
<feature type="compositionally biased region" description="Polar residues" evidence="6">
    <location>
        <begin position="500"/>
        <end position="517"/>
    </location>
</feature>
<feature type="coiled-coil region" evidence="5">
    <location>
        <begin position="363"/>
        <end position="425"/>
    </location>
</feature>
<reference evidence="9" key="1">
    <citation type="submission" date="2023-06" db="EMBL/GenBank/DDBJ databases">
        <title>Genomic analysis of the entomopathogenic nematode Steinernema hermaphroditum.</title>
        <authorList>
            <person name="Schwarz E.M."/>
            <person name="Heppert J.K."/>
            <person name="Baniya A."/>
            <person name="Schwartz H.T."/>
            <person name="Tan C.-H."/>
            <person name="Antoshechkin I."/>
            <person name="Sternberg P.W."/>
            <person name="Goodrich-Blair H."/>
            <person name="Dillman A.R."/>
        </authorList>
    </citation>
    <scope>NUCLEOTIDE SEQUENCE</scope>
    <source>
        <strain evidence="9">PS9179</strain>
        <tissue evidence="9">Whole animal</tissue>
    </source>
</reference>
<name>A0AA39I8F4_9BILA</name>
<dbReference type="Gene3D" id="1.20.5.1000">
    <property type="entry name" value="arf6 gtpase in complex with a specific effector, jip4"/>
    <property type="match status" value="1"/>
</dbReference>
<feature type="region of interest" description="Disordered" evidence="6">
    <location>
        <begin position="765"/>
        <end position="789"/>
    </location>
</feature>
<comment type="similarity">
    <text evidence="2">Belongs to the JIP scaffold family.</text>
</comment>
<evidence type="ECO:0000256" key="5">
    <source>
        <dbReference type="SAM" id="Coils"/>
    </source>
</evidence>
<dbReference type="PANTHER" id="PTHR13886:SF4">
    <property type="entry name" value="JNK-INTERACTING PROTEIN 3"/>
    <property type="match status" value="1"/>
</dbReference>
<feature type="domain" description="RH1" evidence="7">
    <location>
        <begin position="11"/>
        <end position="99"/>
    </location>
</feature>
<evidence type="ECO:0000259" key="8">
    <source>
        <dbReference type="PROSITE" id="PS51777"/>
    </source>
</evidence>
<feature type="region of interest" description="Disordered" evidence="6">
    <location>
        <begin position="250"/>
        <end position="297"/>
    </location>
</feature>
<feature type="coiled-coil region" evidence="5">
    <location>
        <begin position="72"/>
        <end position="166"/>
    </location>
</feature>
<dbReference type="Pfam" id="PF09744">
    <property type="entry name" value="RH1"/>
    <property type="match status" value="1"/>
</dbReference>
<dbReference type="PROSITE" id="PS51777">
    <property type="entry name" value="RH2"/>
    <property type="match status" value="1"/>
</dbReference>
<comment type="subcellular location">
    <subcellularLocation>
        <location evidence="1">Cytoplasm</location>
    </subcellularLocation>
</comment>
<dbReference type="FunFam" id="1.20.5.1000:FF:000001">
    <property type="entry name" value="C-Jun-amino-terminal kinase-interacting protein 3 isoform X2"/>
    <property type="match status" value="1"/>
</dbReference>
<dbReference type="PROSITE" id="PS51776">
    <property type="entry name" value="RH1"/>
    <property type="match status" value="1"/>
</dbReference>
<dbReference type="InterPro" id="IPR011047">
    <property type="entry name" value="Quinoprotein_ADH-like_sf"/>
</dbReference>
<keyword evidence="10" id="KW-1185">Reference proteome</keyword>
<keyword evidence="3" id="KW-0963">Cytoplasm</keyword>
<dbReference type="GO" id="GO:0019894">
    <property type="term" value="F:kinesin binding"/>
    <property type="evidence" value="ECO:0007669"/>
    <property type="project" value="TreeGrafter"/>
</dbReference>
<evidence type="ECO:0000259" key="7">
    <source>
        <dbReference type="PROSITE" id="PS51776"/>
    </source>
</evidence>
<feature type="compositionally biased region" description="Low complexity" evidence="6">
    <location>
        <begin position="774"/>
        <end position="789"/>
    </location>
</feature>
<dbReference type="PANTHER" id="PTHR13886">
    <property type="entry name" value="JNK/SAPK-ASSOCIATED PROTEIN"/>
    <property type="match status" value="1"/>
</dbReference>
<evidence type="ECO:0000313" key="9">
    <source>
        <dbReference type="EMBL" id="KAK0419753.1"/>
    </source>
</evidence>